<evidence type="ECO:0000256" key="1">
    <source>
        <dbReference type="SAM" id="Phobius"/>
    </source>
</evidence>
<keyword evidence="1" id="KW-1133">Transmembrane helix</keyword>
<dbReference type="AlphaFoldDB" id="C4Z6U2"/>
<reference evidence="2 3" key="1">
    <citation type="journal article" date="2009" name="Proc. Natl. Acad. Sci. U.S.A.">
        <title>Characterizing a model human gut microbiota composed of members of its two dominant bacterial phyla.</title>
        <authorList>
            <person name="Mahowald M.A."/>
            <person name="Rey F.E."/>
            <person name="Seedorf H."/>
            <person name="Turnbaugh P.J."/>
            <person name="Fulton R.S."/>
            <person name="Wollam A."/>
            <person name="Shah N."/>
            <person name="Wang C."/>
            <person name="Magrini V."/>
            <person name="Wilson R.K."/>
            <person name="Cantarel B.L."/>
            <person name="Coutinho P.M."/>
            <person name="Henrissat B."/>
            <person name="Crock L.W."/>
            <person name="Russell A."/>
            <person name="Verberkmoes N.C."/>
            <person name="Hettich R.L."/>
            <person name="Gordon J.I."/>
        </authorList>
    </citation>
    <scope>NUCLEOTIDE SEQUENCE [LARGE SCALE GENOMIC DNA]</scope>
    <source>
        <strain evidence="3">ATCC 27750 / DSM 3376 / VPI C15-48 / C15-B4</strain>
        <plasmid evidence="2">unnamed</plasmid>
    </source>
</reference>
<organism evidence="2 3">
    <name type="scientific">Lachnospira eligens (strain ATCC 27750 / DSM 3376 / VPI C15-48 / C15-B4)</name>
    <name type="common">Eubacterium eligens</name>
    <dbReference type="NCBI Taxonomy" id="515620"/>
    <lineage>
        <taxon>Bacteria</taxon>
        <taxon>Bacillati</taxon>
        <taxon>Bacillota</taxon>
        <taxon>Clostridia</taxon>
        <taxon>Lachnospirales</taxon>
        <taxon>Lachnospiraceae</taxon>
        <taxon>Lachnospira</taxon>
    </lineage>
</organism>
<accession>C4Z6U2</accession>
<keyword evidence="1" id="KW-0472">Membrane</keyword>
<name>C4Z6U2_LACE2</name>
<dbReference type="KEGG" id="eel:EUBELI_20540"/>
<keyword evidence="2" id="KW-0614">Plasmid</keyword>
<keyword evidence="1" id="KW-0812">Transmembrane</keyword>
<proteinExistence type="predicted"/>
<dbReference type="Proteomes" id="UP000001476">
    <property type="component" value="Plasmid pEubeli2"/>
</dbReference>
<gene>
    <name evidence="2" type="ordered locus">EUBELI_20540</name>
</gene>
<evidence type="ECO:0000313" key="3">
    <source>
        <dbReference type="Proteomes" id="UP000001476"/>
    </source>
</evidence>
<geneLocation type="plasmid" evidence="3">
    <name>pEubeli2</name>
</geneLocation>
<dbReference type="HOGENOM" id="CLU_2879147_0_0_9"/>
<protein>
    <submittedName>
        <fullName evidence="2">Uncharacterized protein</fullName>
    </submittedName>
</protein>
<dbReference type="EMBL" id="CP001106">
    <property type="protein sequence ID" value="ACR73684.1"/>
    <property type="molecule type" value="Genomic_DNA"/>
</dbReference>
<sequence length="63" mass="7021">MYIINNIKQLYEEAINMNILMIIGIILGGGVSVASTVGITVGIFGTIVYKFYRKLRFGISMFD</sequence>
<feature type="transmembrane region" description="Helical" evidence="1">
    <location>
        <begin position="19"/>
        <end position="52"/>
    </location>
</feature>
<keyword evidence="3" id="KW-1185">Reference proteome</keyword>
<evidence type="ECO:0000313" key="2">
    <source>
        <dbReference type="EMBL" id="ACR73684.1"/>
    </source>
</evidence>